<evidence type="ECO:0000313" key="2">
    <source>
        <dbReference type="EMBL" id="SFL81233.1"/>
    </source>
</evidence>
<dbReference type="STRING" id="52442.SAMN05421880_1012"/>
<keyword evidence="3" id="KW-1185">Reference proteome</keyword>
<reference evidence="2 3" key="1">
    <citation type="submission" date="2016-10" db="EMBL/GenBank/DDBJ databases">
        <authorList>
            <person name="de Groot N.N."/>
        </authorList>
    </citation>
    <scope>NUCLEOTIDE SEQUENCE [LARGE SCALE GENOMIC DNA]</scope>
    <source>
        <strain evidence="2 3">Nm146</strain>
    </source>
</reference>
<protein>
    <submittedName>
        <fullName evidence="2">Uncharacterized protein</fullName>
    </submittedName>
</protein>
<dbReference type="OrthoDB" id="9255698at2"/>
<organism evidence="2 3">
    <name type="scientific">Nitrosomonas nitrosa</name>
    <dbReference type="NCBI Taxonomy" id="52442"/>
    <lineage>
        <taxon>Bacteria</taxon>
        <taxon>Pseudomonadati</taxon>
        <taxon>Pseudomonadota</taxon>
        <taxon>Betaproteobacteria</taxon>
        <taxon>Nitrosomonadales</taxon>
        <taxon>Nitrosomonadaceae</taxon>
        <taxon>Nitrosomonas</taxon>
    </lineage>
</organism>
<dbReference type="EMBL" id="CAJNAP010000034">
    <property type="protein sequence ID" value="CAE6512573.1"/>
    <property type="molecule type" value="Genomic_DNA"/>
</dbReference>
<evidence type="ECO:0000313" key="1">
    <source>
        <dbReference type="EMBL" id="CAE6512573.1"/>
    </source>
</evidence>
<evidence type="ECO:0000313" key="3">
    <source>
        <dbReference type="Proteomes" id="UP000199561"/>
    </source>
</evidence>
<name>A0A1I4KRJ8_9PROT</name>
<sequence length="62" mass="6944">MNGFIQPTAFGNAIRLPLSPVLGASKWRVLRKESDDFSGHDDPNAYLVYEGYLQRVGSLDFI</sequence>
<dbReference type="RefSeq" id="WP_090665506.1">
    <property type="nucleotide sequence ID" value="NZ_CAJNAP010000034.1"/>
</dbReference>
<dbReference type="EMBL" id="FOUF01000001">
    <property type="protein sequence ID" value="SFL81233.1"/>
    <property type="molecule type" value="Genomic_DNA"/>
</dbReference>
<reference evidence="1" key="2">
    <citation type="submission" date="2021-02" db="EMBL/GenBank/DDBJ databases">
        <authorList>
            <person name="Han P."/>
        </authorList>
    </citation>
    <scope>NUCLEOTIDE SEQUENCE</scope>
    <source>
        <strain evidence="1">Nitrosomonas nitrosa 18-3D</strain>
    </source>
</reference>
<proteinExistence type="predicted"/>
<gene>
    <name evidence="1" type="ORF">NMYAN_40138</name>
    <name evidence="2" type="ORF">SAMN05421880_1012</name>
</gene>
<dbReference type="AlphaFoldDB" id="A0A1I4KRJ8"/>
<accession>A0A1I4KRJ8</accession>
<dbReference type="Proteomes" id="UP000601736">
    <property type="component" value="Unassembled WGS sequence"/>
</dbReference>
<dbReference type="Proteomes" id="UP000199561">
    <property type="component" value="Unassembled WGS sequence"/>
</dbReference>